<dbReference type="InterPro" id="IPR004113">
    <property type="entry name" value="FAD-bd_oxidored_4_C"/>
</dbReference>
<evidence type="ECO:0000256" key="1">
    <source>
        <dbReference type="ARBA" id="ARBA00001974"/>
    </source>
</evidence>
<evidence type="ECO:0000259" key="5">
    <source>
        <dbReference type="PROSITE" id="PS51387"/>
    </source>
</evidence>
<dbReference type="InterPro" id="IPR036318">
    <property type="entry name" value="FAD-bd_PCMH-like_sf"/>
</dbReference>
<dbReference type="RefSeq" id="WP_311365474.1">
    <property type="nucleotide sequence ID" value="NZ_JAVRIC010000017.1"/>
</dbReference>
<reference evidence="6 7" key="1">
    <citation type="submission" date="2023-09" db="EMBL/GenBank/DDBJ databases">
        <authorList>
            <person name="Rey-Velasco X."/>
        </authorList>
    </citation>
    <scope>NUCLEOTIDE SEQUENCE [LARGE SCALE GENOMIC DNA]</scope>
    <source>
        <strain evidence="6 7">W345</strain>
    </source>
</reference>
<dbReference type="Gene3D" id="3.30.70.2740">
    <property type="match status" value="1"/>
</dbReference>
<dbReference type="Pfam" id="PF02913">
    <property type="entry name" value="FAD-oxidase_C"/>
    <property type="match status" value="1"/>
</dbReference>
<comment type="caution">
    <text evidence="6">The sequence shown here is derived from an EMBL/GenBank/DDBJ whole genome shotgun (WGS) entry which is preliminary data.</text>
</comment>
<dbReference type="InterPro" id="IPR006094">
    <property type="entry name" value="Oxid_FAD_bind_N"/>
</dbReference>
<dbReference type="InterPro" id="IPR016164">
    <property type="entry name" value="FAD-linked_Oxase-like_C"/>
</dbReference>
<dbReference type="Gene3D" id="3.30.70.2190">
    <property type="match status" value="1"/>
</dbReference>
<gene>
    <name evidence="6" type="ORF">RM530_12010</name>
</gene>
<organism evidence="6 7">
    <name type="scientific">Banduia mediterranea</name>
    <dbReference type="NCBI Taxonomy" id="3075609"/>
    <lineage>
        <taxon>Bacteria</taxon>
        <taxon>Pseudomonadati</taxon>
        <taxon>Pseudomonadota</taxon>
        <taxon>Gammaproteobacteria</taxon>
        <taxon>Nevskiales</taxon>
        <taxon>Algiphilaceae</taxon>
        <taxon>Banduia</taxon>
    </lineage>
</organism>
<dbReference type="InterPro" id="IPR016169">
    <property type="entry name" value="FAD-bd_PCMH_sub2"/>
</dbReference>
<dbReference type="PANTHER" id="PTHR43716:SF1">
    <property type="entry name" value="D-2-HYDROXYGLUTARATE DEHYDROGENASE, MITOCHONDRIAL"/>
    <property type="match status" value="1"/>
</dbReference>
<dbReference type="InterPro" id="IPR016166">
    <property type="entry name" value="FAD-bd_PCMH"/>
</dbReference>
<dbReference type="InterPro" id="IPR051264">
    <property type="entry name" value="FAD-oxidored/transferase_4"/>
</dbReference>
<proteinExistence type="predicted"/>
<keyword evidence="3" id="KW-0274">FAD</keyword>
<keyword evidence="7" id="KW-1185">Reference proteome</keyword>
<keyword evidence="4" id="KW-0560">Oxidoreductase</keyword>
<evidence type="ECO:0000313" key="7">
    <source>
        <dbReference type="Proteomes" id="UP001254608"/>
    </source>
</evidence>
<keyword evidence="2" id="KW-0285">Flavoprotein</keyword>
<dbReference type="Pfam" id="PF01565">
    <property type="entry name" value="FAD_binding_4"/>
    <property type="match status" value="1"/>
</dbReference>
<evidence type="ECO:0000313" key="6">
    <source>
        <dbReference type="EMBL" id="MDT0498082.1"/>
    </source>
</evidence>
<dbReference type="Proteomes" id="UP001254608">
    <property type="component" value="Unassembled WGS sequence"/>
</dbReference>
<dbReference type="InterPro" id="IPR016167">
    <property type="entry name" value="FAD-bd_PCMH_sub1"/>
</dbReference>
<name>A0ABU2WJQ1_9GAMM</name>
<evidence type="ECO:0000256" key="4">
    <source>
        <dbReference type="ARBA" id="ARBA00023002"/>
    </source>
</evidence>
<comment type="cofactor">
    <cofactor evidence="1">
        <name>FAD</name>
        <dbReference type="ChEBI" id="CHEBI:57692"/>
    </cofactor>
</comment>
<dbReference type="PROSITE" id="PS51387">
    <property type="entry name" value="FAD_PCMH"/>
    <property type="match status" value="1"/>
</dbReference>
<feature type="domain" description="FAD-binding PCMH-type" evidence="5">
    <location>
        <begin position="29"/>
        <end position="250"/>
    </location>
</feature>
<protein>
    <submittedName>
        <fullName evidence="6">FAD-binding oxidoreductase</fullName>
    </submittedName>
</protein>
<evidence type="ECO:0000256" key="3">
    <source>
        <dbReference type="ARBA" id="ARBA00022827"/>
    </source>
</evidence>
<evidence type="ECO:0000256" key="2">
    <source>
        <dbReference type="ARBA" id="ARBA00022630"/>
    </source>
</evidence>
<dbReference type="Gene3D" id="3.30.43.10">
    <property type="entry name" value="Uridine Diphospho-n-acetylenolpyruvylglucosamine Reductase, domain 2"/>
    <property type="match status" value="1"/>
</dbReference>
<accession>A0ABU2WJQ1</accession>
<dbReference type="EMBL" id="JAVRIC010000017">
    <property type="protein sequence ID" value="MDT0498082.1"/>
    <property type="molecule type" value="Genomic_DNA"/>
</dbReference>
<sequence length="508" mass="54207">MSTLQQRFPNHYSDAPARLQAYEIPERGEPGKAAGLLLPASESEVGEMLRTANETGARLVISSGRTGLVEAQRPEGEIVLSLEKLQQPLSFSLADGRSFDFETGLAPEAHGDALAAWWRDAGKPSVDGASILVEGAMAVDALNQILAPIDLMFPMEMGSSSAATVGACVANASAGANAVCYGTATHMCLSASGYWGNGEPSGNCTATRWRLPSPDALAIDSASVNTDWGLIGSQGAFGVITQLRLRTYPVPMQREAAMLPVADMPAAMRILGAARAAFPGEVEEFEFIGRSALELVRGLRGDAFRWPFETDPGAPYFVLLQLKTPDPNIDLAARLYEFLAGELDLQDELIGYAPLPVLKAIRHSITEASNHRMRALGGGRLSFDTATPVAVFGDYLAGLQAQLEADFPQVEWIAFGHAGVGGAHLHLLGTRESPVKASAAALIRRVIDVTLAHGGTFSAEHGIGPKWAEEYAAHTTPETLEGLLAQKRRLDPNNVLNPRSFGFDRLLK</sequence>
<dbReference type="PANTHER" id="PTHR43716">
    <property type="entry name" value="D-2-HYDROXYGLUTARATE DEHYDROGENASE, MITOCHONDRIAL"/>
    <property type="match status" value="1"/>
</dbReference>
<dbReference type="Gene3D" id="3.30.465.10">
    <property type="match status" value="1"/>
</dbReference>
<dbReference type="SUPFAM" id="SSF56176">
    <property type="entry name" value="FAD-binding/transporter-associated domain-like"/>
    <property type="match status" value="1"/>
</dbReference>
<dbReference type="SUPFAM" id="SSF55103">
    <property type="entry name" value="FAD-linked oxidases, C-terminal domain"/>
    <property type="match status" value="1"/>
</dbReference>